<name>A0A0C9TSI1_PAXIN</name>
<keyword evidence="3" id="KW-1185">Reference proteome</keyword>
<feature type="compositionally biased region" description="Pro residues" evidence="1">
    <location>
        <begin position="98"/>
        <end position="114"/>
    </location>
</feature>
<feature type="compositionally biased region" description="Basic and acidic residues" evidence="1">
    <location>
        <begin position="22"/>
        <end position="45"/>
    </location>
</feature>
<evidence type="ECO:0000313" key="2">
    <source>
        <dbReference type="EMBL" id="KIJ10121.1"/>
    </source>
</evidence>
<feature type="compositionally biased region" description="Basic and acidic residues" evidence="1">
    <location>
        <begin position="116"/>
        <end position="127"/>
    </location>
</feature>
<dbReference type="HOGENOM" id="CLU_900468_0_0_1"/>
<proteinExistence type="predicted"/>
<sequence length="309" mass="34329">MPSEQTASTSKQLTYQRRRDGHVRVETHRRRREDDKRNASYGDDKRRRRREKARDEARDDKEGRKVEERRIKEEGGRTAATNVNANGQYSSNDEGDLPPEPPPSHYPVPTPSSSPPERRDGDVDTAKSSKTPARRRADAVHNPGGETKKPPSTEDDDLKSSKTAARTCADALHDPGGQTNSPGSKPLSVGLEGERIRRSSLHVEADDVEMNDDHVENGHDTQQSPRRPVGTTDSDERRPNGPTEPPDEEEWVDGRDGEVMGTSTIEKVESRVDPVENAKLKSSKRGDEPMSSSLVEMSEMPNVRLAAES</sequence>
<feature type="region of interest" description="Disordered" evidence="1">
    <location>
        <begin position="1"/>
        <end position="309"/>
    </location>
</feature>
<feature type="compositionally biased region" description="Basic and acidic residues" evidence="1">
    <location>
        <begin position="192"/>
        <end position="219"/>
    </location>
</feature>
<gene>
    <name evidence="2" type="ORF">PAXINDRAFT_16827</name>
</gene>
<reference evidence="2 3" key="1">
    <citation type="submission" date="2014-06" db="EMBL/GenBank/DDBJ databases">
        <authorList>
            <consortium name="DOE Joint Genome Institute"/>
            <person name="Kuo A."/>
            <person name="Kohler A."/>
            <person name="Nagy L.G."/>
            <person name="Floudas D."/>
            <person name="Copeland A."/>
            <person name="Barry K.W."/>
            <person name="Cichocki N."/>
            <person name="Veneault-Fourrey C."/>
            <person name="LaButti K."/>
            <person name="Lindquist E.A."/>
            <person name="Lipzen A."/>
            <person name="Lundell T."/>
            <person name="Morin E."/>
            <person name="Murat C."/>
            <person name="Sun H."/>
            <person name="Tunlid A."/>
            <person name="Henrissat B."/>
            <person name="Grigoriev I.V."/>
            <person name="Hibbett D.S."/>
            <person name="Martin F."/>
            <person name="Nordberg H.P."/>
            <person name="Cantor M.N."/>
            <person name="Hua S.X."/>
        </authorList>
    </citation>
    <scope>NUCLEOTIDE SEQUENCE [LARGE SCALE GENOMIC DNA]</scope>
    <source>
        <strain evidence="2 3">ATCC 200175</strain>
    </source>
</reference>
<dbReference type="EMBL" id="KN819416">
    <property type="protein sequence ID" value="KIJ10121.1"/>
    <property type="molecule type" value="Genomic_DNA"/>
</dbReference>
<feature type="compositionally biased region" description="Basic and acidic residues" evidence="1">
    <location>
        <begin position="52"/>
        <end position="76"/>
    </location>
</feature>
<organism evidence="2 3">
    <name type="scientific">Paxillus involutus ATCC 200175</name>
    <dbReference type="NCBI Taxonomy" id="664439"/>
    <lineage>
        <taxon>Eukaryota</taxon>
        <taxon>Fungi</taxon>
        <taxon>Dikarya</taxon>
        <taxon>Basidiomycota</taxon>
        <taxon>Agaricomycotina</taxon>
        <taxon>Agaricomycetes</taxon>
        <taxon>Agaricomycetidae</taxon>
        <taxon>Boletales</taxon>
        <taxon>Paxilineae</taxon>
        <taxon>Paxillaceae</taxon>
        <taxon>Paxillus</taxon>
    </lineage>
</organism>
<feature type="compositionally biased region" description="Polar residues" evidence="1">
    <location>
        <begin position="79"/>
        <end position="92"/>
    </location>
</feature>
<accession>A0A0C9TSI1</accession>
<reference evidence="3" key="2">
    <citation type="submission" date="2015-01" db="EMBL/GenBank/DDBJ databases">
        <title>Evolutionary Origins and Diversification of the Mycorrhizal Mutualists.</title>
        <authorList>
            <consortium name="DOE Joint Genome Institute"/>
            <consortium name="Mycorrhizal Genomics Consortium"/>
            <person name="Kohler A."/>
            <person name="Kuo A."/>
            <person name="Nagy L.G."/>
            <person name="Floudas D."/>
            <person name="Copeland A."/>
            <person name="Barry K.W."/>
            <person name="Cichocki N."/>
            <person name="Veneault-Fourrey C."/>
            <person name="LaButti K."/>
            <person name="Lindquist E.A."/>
            <person name="Lipzen A."/>
            <person name="Lundell T."/>
            <person name="Morin E."/>
            <person name="Murat C."/>
            <person name="Riley R."/>
            <person name="Ohm R."/>
            <person name="Sun H."/>
            <person name="Tunlid A."/>
            <person name="Henrissat B."/>
            <person name="Grigoriev I.V."/>
            <person name="Hibbett D.S."/>
            <person name="Martin F."/>
        </authorList>
    </citation>
    <scope>NUCLEOTIDE SEQUENCE [LARGE SCALE GENOMIC DNA]</scope>
    <source>
        <strain evidence="3">ATCC 200175</strain>
    </source>
</reference>
<dbReference type="Proteomes" id="UP000053647">
    <property type="component" value="Unassembled WGS sequence"/>
</dbReference>
<evidence type="ECO:0000313" key="3">
    <source>
        <dbReference type="Proteomes" id="UP000053647"/>
    </source>
</evidence>
<evidence type="ECO:0000256" key="1">
    <source>
        <dbReference type="SAM" id="MobiDB-lite"/>
    </source>
</evidence>
<feature type="compositionally biased region" description="Polar residues" evidence="1">
    <location>
        <begin position="1"/>
        <end position="15"/>
    </location>
</feature>
<protein>
    <submittedName>
        <fullName evidence="2">Uncharacterized protein</fullName>
    </submittedName>
</protein>
<dbReference type="OrthoDB" id="2708002at2759"/>
<feature type="compositionally biased region" description="Basic and acidic residues" evidence="1">
    <location>
        <begin position="266"/>
        <end position="288"/>
    </location>
</feature>
<dbReference type="AlphaFoldDB" id="A0A0C9TSI1"/>